<evidence type="ECO:0000256" key="9">
    <source>
        <dbReference type="ARBA" id="ARBA00023012"/>
    </source>
</evidence>
<evidence type="ECO:0000256" key="11">
    <source>
        <dbReference type="SAM" id="MobiDB-lite"/>
    </source>
</evidence>
<dbReference type="EC" id="2.7.13.3" evidence="3"/>
<dbReference type="FunFam" id="1.10.287.130:FF:000009">
    <property type="entry name" value="Two-component sensor histidine kinase"/>
    <property type="match status" value="1"/>
</dbReference>
<evidence type="ECO:0000259" key="13">
    <source>
        <dbReference type="PROSITE" id="PS50109"/>
    </source>
</evidence>
<keyword evidence="7 15" id="KW-0418">Kinase</keyword>
<keyword evidence="16" id="KW-1185">Reference proteome</keyword>
<keyword evidence="4" id="KW-0597">Phosphoprotein</keyword>
<name>A0A7W3LWP9_ACTNM</name>
<dbReference type="SMART" id="SM00304">
    <property type="entry name" value="HAMP"/>
    <property type="match status" value="1"/>
</dbReference>
<evidence type="ECO:0000256" key="7">
    <source>
        <dbReference type="ARBA" id="ARBA00022777"/>
    </source>
</evidence>
<dbReference type="PROSITE" id="PS50885">
    <property type="entry name" value="HAMP"/>
    <property type="match status" value="1"/>
</dbReference>
<evidence type="ECO:0000256" key="8">
    <source>
        <dbReference type="ARBA" id="ARBA00022989"/>
    </source>
</evidence>
<dbReference type="Gene3D" id="3.30.565.10">
    <property type="entry name" value="Histidine kinase-like ATPase, C-terminal domain"/>
    <property type="match status" value="1"/>
</dbReference>
<dbReference type="SUPFAM" id="SSF47384">
    <property type="entry name" value="Homodimeric domain of signal transducing histidine kinase"/>
    <property type="match status" value="1"/>
</dbReference>
<gene>
    <name evidence="15" type="ORF">HNR61_007305</name>
</gene>
<accession>A0A7W3LWP9</accession>
<dbReference type="InterPro" id="IPR036097">
    <property type="entry name" value="HisK_dim/P_sf"/>
</dbReference>
<evidence type="ECO:0000259" key="14">
    <source>
        <dbReference type="PROSITE" id="PS50885"/>
    </source>
</evidence>
<evidence type="ECO:0000256" key="10">
    <source>
        <dbReference type="ARBA" id="ARBA00023136"/>
    </source>
</evidence>
<dbReference type="Proteomes" id="UP000572680">
    <property type="component" value="Unassembled WGS sequence"/>
</dbReference>
<dbReference type="PRINTS" id="PR00344">
    <property type="entry name" value="BCTRLSENSOR"/>
</dbReference>
<dbReference type="SMART" id="SM00387">
    <property type="entry name" value="HATPase_c"/>
    <property type="match status" value="1"/>
</dbReference>
<sequence>MLGSVRARTTLAATAVVAVALVAVGVAVVWLLQAELTRNAAVRAEVAAREVATRIAAGTPFGGLDLPDADEQPVQVVDDDGRVRAASEGLRDVTFPTSGEDDDDPVPSTRVVTVDGKAAEYRFAAVRAEAPDGTDVTVHAGVPLDTRREAVGTVREAMLVGLPVLLAVVAAVTWLVTRRALRPVEAIRGELAEITAAGDLARRVPVPRSRDEVARLAATTNATLAALERSVARQRDFVADASHELRSPIASLRAELEVAQAHPELLDVDGLADEVVRLQGLAADLLLLARLDAGDRSASERVALADLVRGAARPGVAMAVEAEPVVLGSRTRLERVVNNLLDNAVRHARSAVRLELTSAGDAAVLRVVDDGSGVAPADRERIFERFVRLDEARSRDAGGAGLGLAIVRDLVEAHGGTVAAREAPGGGAAMEVRLPLARPE</sequence>
<organism evidence="15 16">
    <name type="scientific">Actinomadura namibiensis</name>
    <dbReference type="NCBI Taxonomy" id="182080"/>
    <lineage>
        <taxon>Bacteria</taxon>
        <taxon>Bacillati</taxon>
        <taxon>Actinomycetota</taxon>
        <taxon>Actinomycetes</taxon>
        <taxon>Streptosporangiales</taxon>
        <taxon>Thermomonosporaceae</taxon>
        <taxon>Actinomadura</taxon>
    </lineage>
</organism>
<keyword evidence="6 12" id="KW-0812">Transmembrane</keyword>
<keyword evidence="10 12" id="KW-0472">Membrane</keyword>
<dbReference type="InterPro" id="IPR005467">
    <property type="entry name" value="His_kinase_dom"/>
</dbReference>
<comment type="catalytic activity">
    <reaction evidence="1">
        <text>ATP + protein L-histidine = ADP + protein N-phospho-L-histidine.</text>
        <dbReference type="EC" id="2.7.13.3"/>
    </reaction>
</comment>
<dbReference type="PANTHER" id="PTHR45436">
    <property type="entry name" value="SENSOR HISTIDINE KINASE YKOH"/>
    <property type="match status" value="1"/>
</dbReference>
<evidence type="ECO:0000256" key="5">
    <source>
        <dbReference type="ARBA" id="ARBA00022679"/>
    </source>
</evidence>
<dbReference type="SUPFAM" id="SSF55874">
    <property type="entry name" value="ATPase domain of HSP90 chaperone/DNA topoisomerase II/histidine kinase"/>
    <property type="match status" value="1"/>
</dbReference>
<feature type="domain" description="HAMP" evidence="14">
    <location>
        <begin position="178"/>
        <end position="232"/>
    </location>
</feature>
<evidence type="ECO:0000256" key="2">
    <source>
        <dbReference type="ARBA" id="ARBA00004236"/>
    </source>
</evidence>
<keyword evidence="5" id="KW-0808">Transferase</keyword>
<dbReference type="Pfam" id="PF02518">
    <property type="entry name" value="HATPase_c"/>
    <property type="match status" value="1"/>
</dbReference>
<dbReference type="Gene3D" id="1.10.287.130">
    <property type="match status" value="1"/>
</dbReference>
<dbReference type="CDD" id="cd00082">
    <property type="entry name" value="HisKA"/>
    <property type="match status" value="1"/>
</dbReference>
<evidence type="ECO:0000256" key="12">
    <source>
        <dbReference type="SAM" id="Phobius"/>
    </source>
</evidence>
<evidence type="ECO:0000313" key="15">
    <source>
        <dbReference type="EMBL" id="MBA8955629.1"/>
    </source>
</evidence>
<feature type="domain" description="Histidine kinase" evidence="13">
    <location>
        <begin position="240"/>
        <end position="438"/>
    </location>
</feature>
<feature type="transmembrane region" description="Helical" evidence="12">
    <location>
        <begin position="12"/>
        <end position="32"/>
    </location>
</feature>
<dbReference type="GO" id="GO:0005886">
    <property type="term" value="C:plasma membrane"/>
    <property type="evidence" value="ECO:0007669"/>
    <property type="project" value="UniProtKB-SubCell"/>
</dbReference>
<evidence type="ECO:0000256" key="3">
    <source>
        <dbReference type="ARBA" id="ARBA00012438"/>
    </source>
</evidence>
<dbReference type="InterPro" id="IPR004358">
    <property type="entry name" value="Sig_transdc_His_kin-like_C"/>
</dbReference>
<feature type="transmembrane region" description="Helical" evidence="12">
    <location>
        <begin position="157"/>
        <end position="176"/>
    </location>
</feature>
<dbReference type="PANTHER" id="PTHR45436:SF5">
    <property type="entry name" value="SENSOR HISTIDINE KINASE TRCS"/>
    <property type="match status" value="1"/>
</dbReference>
<dbReference type="InterPro" id="IPR003594">
    <property type="entry name" value="HATPase_dom"/>
</dbReference>
<feature type="region of interest" description="Disordered" evidence="11">
    <location>
        <begin position="88"/>
        <end position="108"/>
    </location>
</feature>
<evidence type="ECO:0000256" key="4">
    <source>
        <dbReference type="ARBA" id="ARBA00022553"/>
    </source>
</evidence>
<dbReference type="RefSeq" id="WP_182847605.1">
    <property type="nucleotide sequence ID" value="NZ_BAAALP010000058.1"/>
</dbReference>
<evidence type="ECO:0000256" key="6">
    <source>
        <dbReference type="ARBA" id="ARBA00022692"/>
    </source>
</evidence>
<evidence type="ECO:0000256" key="1">
    <source>
        <dbReference type="ARBA" id="ARBA00000085"/>
    </source>
</evidence>
<evidence type="ECO:0000313" key="16">
    <source>
        <dbReference type="Proteomes" id="UP000572680"/>
    </source>
</evidence>
<dbReference type="Gene3D" id="6.10.340.10">
    <property type="match status" value="1"/>
</dbReference>
<dbReference type="InterPro" id="IPR003660">
    <property type="entry name" value="HAMP_dom"/>
</dbReference>
<comment type="caution">
    <text evidence="15">The sequence shown here is derived from an EMBL/GenBank/DDBJ whole genome shotgun (WGS) entry which is preliminary data.</text>
</comment>
<comment type="subcellular location">
    <subcellularLocation>
        <location evidence="2">Cell membrane</location>
    </subcellularLocation>
</comment>
<dbReference type="InterPro" id="IPR003661">
    <property type="entry name" value="HisK_dim/P_dom"/>
</dbReference>
<dbReference type="Pfam" id="PF00672">
    <property type="entry name" value="HAMP"/>
    <property type="match status" value="1"/>
</dbReference>
<dbReference type="InterPro" id="IPR050428">
    <property type="entry name" value="TCS_sensor_his_kinase"/>
</dbReference>
<dbReference type="PROSITE" id="PS50109">
    <property type="entry name" value="HIS_KIN"/>
    <property type="match status" value="1"/>
</dbReference>
<keyword evidence="9" id="KW-0902">Two-component regulatory system</keyword>
<dbReference type="CDD" id="cd00075">
    <property type="entry name" value="HATPase"/>
    <property type="match status" value="1"/>
</dbReference>
<keyword evidence="8 12" id="KW-1133">Transmembrane helix</keyword>
<dbReference type="Pfam" id="PF00512">
    <property type="entry name" value="HisKA"/>
    <property type="match status" value="1"/>
</dbReference>
<reference evidence="15 16" key="1">
    <citation type="submission" date="2020-08" db="EMBL/GenBank/DDBJ databases">
        <title>Genomic Encyclopedia of Type Strains, Phase IV (KMG-IV): sequencing the most valuable type-strain genomes for metagenomic binning, comparative biology and taxonomic classification.</title>
        <authorList>
            <person name="Goeker M."/>
        </authorList>
    </citation>
    <scope>NUCLEOTIDE SEQUENCE [LARGE SCALE GENOMIC DNA]</scope>
    <source>
        <strain evidence="15 16">DSM 44197</strain>
    </source>
</reference>
<dbReference type="EMBL" id="JACJIA010000012">
    <property type="protein sequence ID" value="MBA8955629.1"/>
    <property type="molecule type" value="Genomic_DNA"/>
</dbReference>
<protein>
    <recommendedName>
        <fullName evidence="3">histidine kinase</fullName>
        <ecNumber evidence="3">2.7.13.3</ecNumber>
    </recommendedName>
</protein>
<dbReference type="AlphaFoldDB" id="A0A7W3LWP9"/>
<dbReference type="InterPro" id="IPR036890">
    <property type="entry name" value="HATPase_C_sf"/>
</dbReference>
<dbReference type="GO" id="GO:0000155">
    <property type="term" value="F:phosphorelay sensor kinase activity"/>
    <property type="evidence" value="ECO:0007669"/>
    <property type="project" value="InterPro"/>
</dbReference>
<dbReference type="SMART" id="SM00388">
    <property type="entry name" value="HisKA"/>
    <property type="match status" value="1"/>
</dbReference>
<proteinExistence type="predicted"/>